<dbReference type="EMBL" id="CP026092">
    <property type="protein sequence ID" value="AYB57017.1"/>
    <property type="molecule type" value="Genomic_DNA"/>
</dbReference>
<proteinExistence type="predicted"/>
<evidence type="ECO:0000313" key="2">
    <source>
        <dbReference type="EMBL" id="AYB57017.1"/>
    </source>
</evidence>
<reference evidence="2" key="1">
    <citation type="submission" date="2018-01" db="EMBL/GenBank/DDBJ databases">
        <title>Complete Genome Sequence of three strains from Ralstonia solanacearum ecotype Moko sequevar IIA-53 from Brazil.</title>
        <authorList>
            <person name="Silva J.R."/>
            <person name="Albuquerque G.M.R."/>
            <person name="Pais A.K.L."/>
            <person name="Silva A.M.F."/>
            <person name="Boiteux M.E.N.F."/>
            <person name="Souza E.B."/>
            <person name="Mariano R.L.R."/>
        </authorList>
    </citation>
    <scope>NUCLEOTIDE SEQUENCE [LARGE SCALE GENOMIC DNA]</scope>
    <source>
        <strain evidence="2">SFC</strain>
    </source>
</reference>
<organism evidence="2">
    <name type="scientific">Ralstonia solanacearum</name>
    <name type="common">Pseudomonas solanacearum</name>
    <dbReference type="NCBI Taxonomy" id="305"/>
    <lineage>
        <taxon>Bacteria</taxon>
        <taxon>Pseudomonadati</taxon>
        <taxon>Pseudomonadota</taxon>
        <taxon>Betaproteobacteria</taxon>
        <taxon>Burkholderiales</taxon>
        <taxon>Burkholderiaceae</taxon>
        <taxon>Ralstonia</taxon>
        <taxon>Ralstonia solanacearum species complex</taxon>
    </lineage>
</organism>
<protein>
    <recommendedName>
        <fullName evidence="3">Rubredoxin-like domain-containing protein</fullName>
    </recommendedName>
</protein>
<dbReference type="AlphaFoldDB" id="A0A5H2PRZ2"/>
<name>A0A5H2PRZ2_RALSL</name>
<accession>A0A5H2PRZ2</accession>
<feature type="compositionally biased region" description="Basic and acidic residues" evidence="1">
    <location>
        <begin position="1"/>
        <end position="17"/>
    </location>
</feature>
<gene>
    <name evidence="2" type="ORF">C2L97_13910</name>
</gene>
<evidence type="ECO:0000256" key="1">
    <source>
        <dbReference type="SAM" id="MobiDB-lite"/>
    </source>
</evidence>
<feature type="region of interest" description="Disordered" evidence="1">
    <location>
        <begin position="1"/>
        <end position="32"/>
    </location>
</feature>
<evidence type="ECO:0008006" key="3">
    <source>
        <dbReference type="Google" id="ProtNLM"/>
    </source>
</evidence>
<sequence>MAFYDNEKAVKKTDKPAKYQTARKPGEKPSSPGIYKCQACGYEDVINRECDTLPPCANCDKKPHTWKLLVTATD</sequence>